<dbReference type="InterPro" id="IPR027417">
    <property type="entry name" value="P-loop_NTPase"/>
</dbReference>
<keyword evidence="4" id="KW-1185">Reference proteome</keyword>
<dbReference type="OrthoDB" id="2020141at2"/>
<dbReference type="Gene3D" id="3.40.50.300">
    <property type="entry name" value="P-loop containing nucleotide triphosphate hydrolases"/>
    <property type="match status" value="1"/>
</dbReference>
<dbReference type="EMBL" id="QXGH01000041">
    <property type="protein sequence ID" value="RHW23723.1"/>
    <property type="molecule type" value="Genomic_DNA"/>
</dbReference>
<accession>A0A417XTP6</accession>
<evidence type="ECO:0000313" key="4">
    <source>
        <dbReference type="Proteomes" id="UP000283644"/>
    </source>
</evidence>
<feature type="domain" description="Orc1-like AAA ATPase" evidence="2">
    <location>
        <begin position="56"/>
        <end position="232"/>
    </location>
</feature>
<dbReference type="GO" id="GO:0005524">
    <property type="term" value="F:ATP binding"/>
    <property type="evidence" value="ECO:0007669"/>
    <property type="project" value="UniProtKB-KW"/>
</dbReference>
<dbReference type="SUPFAM" id="SSF52540">
    <property type="entry name" value="P-loop containing nucleoside triphosphate hydrolases"/>
    <property type="match status" value="1"/>
</dbReference>
<dbReference type="Pfam" id="PF13191">
    <property type="entry name" value="AAA_16"/>
    <property type="match status" value="1"/>
</dbReference>
<sequence>MNSAPCGNHALSVPSVTATGRALQKTRSVTDICTDSKGGGGVLPNPYTPSGRPRVFVGREVERRRLRDRLARVVVYGEMMGPLAVATGPRGLGKTSLLRDVQAHAQESGFVVAWVSGVKHQPFLADVVDRVTRTLDRAGHLAKPGRGNRLQEVGVEVGVGLAKVSAKIARPKDAAGGSPALVGPVEDFFHRASNMVREAGGAGLLLIIDELHAPLQSRREREYDPDPRAVLDAAVLLNAVQNMEGDREDYPLGVMGAGLPETKAYLTRAATFGERTHEFVLHELDRATAQAVLIEPSRRLGVDWDAIALDAAVTAGGGYPQSLQIIGAATWDAAQPAEGATLTLADLEGGRATSEADIASLFHARWDVATDAEKALLLAMARHTDSEIKRGAVAAEMGVDTEALGMTRRSLISKGIIEAPRRGVLRFTIPGFAAYVRAQDDRGVELPVADSRPALVRHDGRTHEWSSTSSHEPPSRGPAR</sequence>
<protein>
    <submittedName>
        <fullName evidence="3">ATP-binding protein</fullName>
    </submittedName>
</protein>
<comment type="caution">
    <text evidence="3">The sequence shown here is derived from an EMBL/GenBank/DDBJ whole genome shotgun (WGS) entry which is preliminary data.</text>
</comment>
<proteinExistence type="predicted"/>
<evidence type="ECO:0000313" key="3">
    <source>
        <dbReference type="EMBL" id="RHW23723.1"/>
    </source>
</evidence>
<evidence type="ECO:0000259" key="2">
    <source>
        <dbReference type="Pfam" id="PF13191"/>
    </source>
</evidence>
<gene>
    <name evidence="3" type="ORF">D0Z08_28355</name>
</gene>
<evidence type="ECO:0000256" key="1">
    <source>
        <dbReference type="SAM" id="MobiDB-lite"/>
    </source>
</evidence>
<keyword evidence="3" id="KW-0547">Nucleotide-binding</keyword>
<dbReference type="InterPro" id="IPR041664">
    <property type="entry name" value="AAA_16"/>
</dbReference>
<feature type="region of interest" description="Disordered" evidence="1">
    <location>
        <begin position="453"/>
        <end position="480"/>
    </location>
</feature>
<name>A0A417XTP6_9ACTN</name>
<dbReference type="Proteomes" id="UP000283644">
    <property type="component" value="Unassembled WGS sequence"/>
</dbReference>
<keyword evidence="3" id="KW-0067">ATP-binding</keyword>
<organism evidence="3 4">
    <name type="scientific">Nocardioides immobilis</name>
    <dbReference type="NCBI Taxonomy" id="2049295"/>
    <lineage>
        <taxon>Bacteria</taxon>
        <taxon>Bacillati</taxon>
        <taxon>Actinomycetota</taxon>
        <taxon>Actinomycetes</taxon>
        <taxon>Propionibacteriales</taxon>
        <taxon>Nocardioidaceae</taxon>
        <taxon>Nocardioides</taxon>
    </lineage>
</organism>
<reference evidence="3 4" key="1">
    <citation type="submission" date="2018-09" db="EMBL/GenBank/DDBJ databases">
        <title>Genome sequencing of Nocardioides immobilis CCTCC AB 2017083 for comparison to Nocardioides silvaticus.</title>
        <authorList>
            <person name="Li C."/>
            <person name="Wang G."/>
        </authorList>
    </citation>
    <scope>NUCLEOTIDE SEQUENCE [LARGE SCALE GENOMIC DNA]</scope>
    <source>
        <strain evidence="3 4">CCTCC AB 2017083</strain>
    </source>
</reference>
<dbReference type="AlphaFoldDB" id="A0A417XTP6"/>